<evidence type="ECO:0000256" key="3">
    <source>
        <dbReference type="ARBA" id="ARBA00023242"/>
    </source>
</evidence>
<accession>A0A9N9CN99</accession>
<dbReference type="Proteomes" id="UP000789706">
    <property type="component" value="Unassembled WGS sequence"/>
</dbReference>
<gene>
    <name evidence="5" type="ORF">DEBURN_LOCUS9754</name>
</gene>
<evidence type="ECO:0000256" key="4">
    <source>
        <dbReference type="SAM" id="MobiDB-lite"/>
    </source>
</evidence>
<dbReference type="PANTHER" id="PTHR12940">
    <property type="entry name" value="ES-2 PROTEIN - RELATED"/>
    <property type="match status" value="1"/>
</dbReference>
<comment type="similarity">
    <text evidence="2">Belongs to the ESS2 family.</text>
</comment>
<dbReference type="EMBL" id="CAJVPK010002092">
    <property type="protein sequence ID" value="CAG8606088.1"/>
    <property type="molecule type" value="Genomic_DNA"/>
</dbReference>
<dbReference type="Pfam" id="PF09751">
    <property type="entry name" value="Es2"/>
    <property type="match status" value="2"/>
</dbReference>
<dbReference type="InterPro" id="IPR019148">
    <property type="entry name" value="Nuclear_protein_DGCR14_ESS-2"/>
</dbReference>
<feature type="region of interest" description="Disordered" evidence="4">
    <location>
        <begin position="293"/>
        <end position="324"/>
    </location>
</feature>
<dbReference type="GO" id="GO:0071013">
    <property type="term" value="C:catalytic step 2 spliceosome"/>
    <property type="evidence" value="ECO:0007669"/>
    <property type="project" value="TreeGrafter"/>
</dbReference>
<protein>
    <submittedName>
        <fullName evidence="5">3924_t:CDS:1</fullName>
    </submittedName>
</protein>
<organism evidence="5 6">
    <name type="scientific">Diversispora eburnea</name>
    <dbReference type="NCBI Taxonomy" id="1213867"/>
    <lineage>
        <taxon>Eukaryota</taxon>
        <taxon>Fungi</taxon>
        <taxon>Fungi incertae sedis</taxon>
        <taxon>Mucoromycota</taxon>
        <taxon>Glomeromycotina</taxon>
        <taxon>Glomeromycetes</taxon>
        <taxon>Diversisporales</taxon>
        <taxon>Diversisporaceae</taxon>
        <taxon>Diversispora</taxon>
    </lineage>
</organism>
<keyword evidence="3" id="KW-0539">Nucleus</keyword>
<evidence type="ECO:0000256" key="2">
    <source>
        <dbReference type="ARBA" id="ARBA00009072"/>
    </source>
</evidence>
<comment type="caution">
    <text evidence="5">The sequence shown here is derived from an EMBL/GenBank/DDBJ whole genome shotgun (WGS) entry which is preliminary data.</text>
</comment>
<sequence>MSQTSTPTGTVGIIENTKNKSLIIHNETHIESIKPKQIILDEDTYTDALSEIIKRDFFPSLLTLEAQHDYVDAWREWDTPVSTSDSNIFKIPAPKKYNTNLPLDAFQAKYTRSSDNKTGEISSWKYKVKNTLMFYPEGENQIPEDNPRRAPKQIVHSATRFESQDENTIYNHAAATAAAATVSGTNMDSTSESDTPRVGGYGFVSATPSPSPSQFDSSELMTWGVIEGSPQLIGGDQTPEIIGMNLSSNASRNIRKRNLSLKSPGLSSPSPLSRMASPRVRAALLSPAARKLLRKSNLTPRGSRASGNHLPHLHQNMLQRKWNH</sequence>
<keyword evidence="6" id="KW-1185">Reference proteome</keyword>
<dbReference type="OrthoDB" id="19679at2759"/>
<dbReference type="PANTHER" id="PTHR12940:SF0">
    <property type="entry name" value="SPLICING FACTOR ESS-2 HOMOLOG"/>
    <property type="match status" value="1"/>
</dbReference>
<reference evidence="5" key="1">
    <citation type="submission" date="2021-06" db="EMBL/GenBank/DDBJ databases">
        <authorList>
            <person name="Kallberg Y."/>
            <person name="Tangrot J."/>
            <person name="Rosling A."/>
        </authorList>
    </citation>
    <scope>NUCLEOTIDE SEQUENCE</scope>
    <source>
        <strain evidence="5">AZ414A</strain>
    </source>
</reference>
<evidence type="ECO:0000313" key="5">
    <source>
        <dbReference type="EMBL" id="CAG8606088.1"/>
    </source>
</evidence>
<name>A0A9N9CN99_9GLOM</name>
<comment type="subcellular location">
    <subcellularLocation>
        <location evidence="1">Nucleus</location>
    </subcellularLocation>
</comment>
<evidence type="ECO:0000256" key="1">
    <source>
        <dbReference type="ARBA" id="ARBA00004123"/>
    </source>
</evidence>
<dbReference type="AlphaFoldDB" id="A0A9N9CN99"/>
<evidence type="ECO:0000313" key="6">
    <source>
        <dbReference type="Proteomes" id="UP000789706"/>
    </source>
</evidence>
<proteinExistence type="inferred from homology"/>